<reference evidence="2 3" key="1">
    <citation type="submission" date="2019-03" db="EMBL/GenBank/DDBJ databases">
        <title>Genomic Encyclopedia of Type Strains, Phase IV (KMG-IV): sequencing the most valuable type-strain genomes for metagenomic binning, comparative biology and taxonomic classification.</title>
        <authorList>
            <person name="Goeker M."/>
        </authorList>
    </citation>
    <scope>NUCLEOTIDE SEQUENCE [LARGE SCALE GENOMIC DNA]</scope>
    <source>
        <strain evidence="2 3">DSM 1709</strain>
    </source>
</reference>
<gene>
    <name evidence="2" type="ORF">EV684_11121</name>
</gene>
<dbReference type="AlphaFoldDB" id="A0A4R2M8Q9"/>
<protein>
    <recommendedName>
        <fullName evidence="4">TraR/DksA family transcriptional regulator</fullName>
    </recommendedName>
</protein>
<evidence type="ECO:0000256" key="1">
    <source>
        <dbReference type="SAM" id="MobiDB-lite"/>
    </source>
</evidence>
<evidence type="ECO:0000313" key="3">
    <source>
        <dbReference type="Proteomes" id="UP000295106"/>
    </source>
</evidence>
<dbReference type="RefSeq" id="WP_132648444.1">
    <property type="nucleotide sequence ID" value="NZ_CP181386.1"/>
</dbReference>
<evidence type="ECO:0008006" key="4">
    <source>
        <dbReference type="Google" id="ProtNLM"/>
    </source>
</evidence>
<name>A0A4R2M8Q9_RUBGE</name>
<evidence type="ECO:0000313" key="2">
    <source>
        <dbReference type="EMBL" id="TCP00817.1"/>
    </source>
</evidence>
<dbReference type="Proteomes" id="UP000295106">
    <property type="component" value="Unassembled WGS sequence"/>
</dbReference>
<comment type="caution">
    <text evidence="2">The sequence shown here is derived from an EMBL/GenBank/DDBJ whole genome shotgun (WGS) entry which is preliminary data.</text>
</comment>
<organism evidence="2 3">
    <name type="scientific">Rubrivivax gelatinosus</name>
    <name type="common">Rhodocyclus gelatinosus</name>
    <name type="synonym">Rhodopseudomonas gelatinosa</name>
    <dbReference type="NCBI Taxonomy" id="28068"/>
    <lineage>
        <taxon>Bacteria</taxon>
        <taxon>Pseudomonadati</taxon>
        <taxon>Pseudomonadota</taxon>
        <taxon>Betaproteobacteria</taxon>
        <taxon>Burkholderiales</taxon>
        <taxon>Sphaerotilaceae</taxon>
        <taxon>Rubrivivax</taxon>
    </lineage>
</organism>
<sequence length="85" mass="10188">MTDQLDRRLEEHHQGLSRAEHAHEMRDDHDELRQREDERDVDMALSDLELRELGEVSTALRRLKAEPWAQRCVACESRRERQPSR</sequence>
<accession>A0A4R2M8Q9</accession>
<dbReference type="EMBL" id="SLXD01000011">
    <property type="protein sequence ID" value="TCP00817.1"/>
    <property type="molecule type" value="Genomic_DNA"/>
</dbReference>
<dbReference type="OrthoDB" id="9811543at2"/>
<proteinExistence type="predicted"/>
<feature type="region of interest" description="Disordered" evidence="1">
    <location>
        <begin position="1"/>
        <end position="39"/>
    </location>
</feature>
<dbReference type="GeneID" id="99683012"/>